<dbReference type="RefSeq" id="WP_236343062.1">
    <property type="nucleotide sequence ID" value="NZ_CAKMMF010000014.1"/>
</dbReference>
<dbReference type="EMBL" id="CAKMMF010000014">
    <property type="protein sequence ID" value="CAH1207673.1"/>
    <property type="molecule type" value="Genomic_DNA"/>
</dbReference>
<dbReference type="Proteomes" id="UP000838686">
    <property type="component" value="Unassembled WGS sequence"/>
</dbReference>
<reference evidence="1" key="1">
    <citation type="submission" date="2022-01" db="EMBL/GenBank/DDBJ databases">
        <authorList>
            <person name="Criscuolo A."/>
        </authorList>
    </citation>
    <scope>NUCLEOTIDE SEQUENCE</scope>
    <source>
        <strain evidence="1">CIP111893</strain>
    </source>
</reference>
<organism evidence="1 2">
    <name type="scientific">Paenibacillus plantiphilus</name>
    <dbReference type="NCBI Taxonomy" id="2905650"/>
    <lineage>
        <taxon>Bacteria</taxon>
        <taxon>Bacillati</taxon>
        <taxon>Bacillota</taxon>
        <taxon>Bacilli</taxon>
        <taxon>Bacillales</taxon>
        <taxon>Paenibacillaceae</taxon>
        <taxon>Paenibacillus</taxon>
    </lineage>
</organism>
<evidence type="ECO:0008006" key="3">
    <source>
        <dbReference type="Google" id="ProtNLM"/>
    </source>
</evidence>
<protein>
    <recommendedName>
        <fullName evidence="3">DUF1963 domain-containing protein</fullName>
    </recommendedName>
</protein>
<comment type="caution">
    <text evidence="1">The sequence shown here is derived from an EMBL/GenBank/DDBJ whole genome shotgun (WGS) entry which is preliminary data.</text>
</comment>
<sequence>MIKTYEIEVSDGAQAQDREESFIGGLPIMPEDVAIPNCLLCGAQQTFFFQISFPDEHFWEGKTMVFFSCTSCAKKGYFIPKMLEGQLRDAVIPKLFLDDYQINFRTIIYDTSSGSMRYDYQEKIKYRKILFKKIDDPNLKKNKVGGSPNWFLEDESPSTLDDGTPMFFLMQFLEEYRFEIIPSAPGQAVLGFDKEVEYSDNNYYELFLGNNIYFFGTHYGQPQVYVFTQI</sequence>
<name>A0ABN8GLR8_9BACL</name>
<proteinExistence type="predicted"/>
<evidence type="ECO:0000313" key="1">
    <source>
        <dbReference type="EMBL" id="CAH1207673.1"/>
    </source>
</evidence>
<accession>A0ABN8GLR8</accession>
<evidence type="ECO:0000313" key="2">
    <source>
        <dbReference type="Proteomes" id="UP000838686"/>
    </source>
</evidence>
<keyword evidence="2" id="KW-1185">Reference proteome</keyword>
<gene>
    <name evidence="1" type="ORF">PAECIP111893_02753</name>
</gene>